<sequence>MYCFSSFSNSNFRSSLVLPFPKPVKLPLAPITLWQGIIKVILLFAIA</sequence>
<evidence type="ECO:0000313" key="1">
    <source>
        <dbReference type="EMBL" id="SVB68688.1"/>
    </source>
</evidence>
<dbReference type="EMBL" id="UINC01052863">
    <property type="protein sequence ID" value="SVB68688.1"/>
    <property type="molecule type" value="Genomic_DNA"/>
</dbReference>
<organism evidence="1">
    <name type="scientific">marine metagenome</name>
    <dbReference type="NCBI Taxonomy" id="408172"/>
    <lineage>
        <taxon>unclassified sequences</taxon>
        <taxon>metagenomes</taxon>
        <taxon>ecological metagenomes</taxon>
    </lineage>
</organism>
<dbReference type="AlphaFoldDB" id="A0A382G061"/>
<reference evidence="1" key="1">
    <citation type="submission" date="2018-05" db="EMBL/GenBank/DDBJ databases">
        <authorList>
            <person name="Lanie J.A."/>
            <person name="Ng W.-L."/>
            <person name="Kazmierczak K.M."/>
            <person name="Andrzejewski T.M."/>
            <person name="Davidsen T.M."/>
            <person name="Wayne K.J."/>
            <person name="Tettelin H."/>
            <person name="Glass J.I."/>
            <person name="Rusch D."/>
            <person name="Podicherti R."/>
            <person name="Tsui H.-C.T."/>
            <person name="Winkler M.E."/>
        </authorList>
    </citation>
    <scope>NUCLEOTIDE SEQUENCE</scope>
</reference>
<protein>
    <submittedName>
        <fullName evidence="1">Uncharacterized protein</fullName>
    </submittedName>
</protein>
<accession>A0A382G061</accession>
<gene>
    <name evidence="1" type="ORF">METZ01_LOCUS221542</name>
</gene>
<proteinExistence type="predicted"/>
<name>A0A382G061_9ZZZZ</name>